<proteinExistence type="predicted"/>
<dbReference type="EMBL" id="LLXL01008187">
    <property type="protein sequence ID" value="PKK55227.1"/>
    <property type="molecule type" value="Genomic_DNA"/>
</dbReference>
<accession>A0A2N1M0S2</accession>
<sequence length="188" mass="21006">MTVAFRGKGLTWHPPNEAHTLCHVCGHLGCSPSDSRQSRDKSTSRSRSRSTSRSRNNSSSSRTNNNNNNLNTSHPNVPNRNNQTSNNNNNNNSFRNNANSSGPNQSPRTLHPNNTTSTSPSNNPTYTLPQNIIDELKAQIEKIANTLSTLDETVSWMHDTITAHEYRLSELESMINYDTPRDSDLYPP</sequence>
<gene>
    <name evidence="2" type="ORF">RhiirC2_803032</name>
</gene>
<reference evidence="2 3" key="1">
    <citation type="submission" date="2016-04" db="EMBL/GenBank/DDBJ databases">
        <title>Genome analyses suggest a sexual origin of heterokaryosis in a supposedly ancient asexual fungus.</title>
        <authorList>
            <person name="Ropars J."/>
            <person name="Sedzielewska K."/>
            <person name="Noel J."/>
            <person name="Charron P."/>
            <person name="Farinelli L."/>
            <person name="Marton T."/>
            <person name="Kruger M."/>
            <person name="Pelin A."/>
            <person name="Brachmann A."/>
            <person name="Corradi N."/>
        </authorList>
    </citation>
    <scope>NUCLEOTIDE SEQUENCE [LARGE SCALE GENOMIC DNA]</scope>
    <source>
        <strain evidence="2 3">C2</strain>
    </source>
</reference>
<reference evidence="2 3" key="2">
    <citation type="submission" date="2017-10" db="EMBL/GenBank/DDBJ databases">
        <title>Extensive intraspecific genome diversity in a model arbuscular mycorrhizal fungus.</title>
        <authorList>
            <person name="Chen E.C.H."/>
            <person name="Morin E."/>
            <person name="Baudet D."/>
            <person name="Noel J."/>
            <person name="Ndikumana S."/>
            <person name="Charron P."/>
            <person name="St-Onge C."/>
            <person name="Giorgi J."/>
            <person name="Grigoriev I.V."/>
            <person name="Roux C."/>
            <person name="Martin F.M."/>
            <person name="Corradi N."/>
        </authorList>
    </citation>
    <scope>NUCLEOTIDE SEQUENCE [LARGE SCALE GENOMIC DNA]</scope>
    <source>
        <strain evidence="2 3">C2</strain>
    </source>
</reference>
<evidence type="ECO:0000313" key="3">
    <source>
        <dbReference type="Proteomes" id="UP000233469"/>
    </source>
</evidence>
<dbReference type="Proteomes" id="UP000233469">
    <property type="component" value="Unassembled WGS sequence"/>
</dbReference>
<comment type="caution">
    <text evidence="2">The sequence shown here is derived from an EMBL/GenBank/DDBJ whole genome shotgun (WGS) entry which is preliminary data.</text>
</comment>
<feature type="region of interest" description="Disordered" evidence="1">
    <location>
        <begin position="29"/>
        <end position="127"/>
    </location>
</feature>
<feature type="compositionally biased region" description="Low complexity" evidence="1">
    <location>
        <begin position="112"/>
        <end position="125"/>
    </location>
</feature>
<organism evidence="2 3">
    <name type="scientific">Rhizophagus irregularis</name>
    <dbReference type="NCBI Taxonomy" id="588596"/>
    <lineage>
        <taxon>Eukaryota</taxon>
        <taxon>Fungi</taxon>
        <taxon>Fungi incertae sedis</taxon>
        <taxon>Mucoromycota</taxon>
        <taxon>Glomeromycotina</taxon>
        <taxon>Glomeromycetes</taxon>
        <taxon>Glomerales</taxon>
        <taxon>Glomeraceae</taxon>
        <taxon>Rhizophagus</taxon>
    </lineage>
</organism>
<feature type="compositionally biased region" description="Low complexity" evidence="1">
    <location>
        <begin position="53"/>
        <end position="101"/>
    </location>
</feature>
<protein>
    <submittedName>
        <fullName evidence="2">Uncharacterized protein</fullName>
    </submittedName>
</protein>
<evidence type="ECO:0000256" key="1">
    <source>
        <dbReference type="SAM" id="MobiDB-lite"/>
    </source>
</evidence>
<name>A0A2N1M0S2_9GLOM</name>
<dbReference type="AlphaFoldDB" id="A0A2N1M0S2"/>
<feature type="non-terminal residue" evidence="2">
    <location>
        <position position="188"/>
    </location>
</feature>
<evidence type="ECO:0000313" key="2">
    <source>
        <dbReference type="EMBL" id="PKK55227.1"/>
    </source>
</evidence>